<keyword evidence="1" id="KW-0812">Transmembrane</keyword>
<name>A0A3E0WZL0_9GAMM</name>
<sequence length="265" mass="29934">MWLLTTATIAAYVLLRPPVYEYRSGMELAYIYRGEQSLNERFRLVESPEAARAVLNDLIIPAARREAFVAEGFAPEVGVEFLDAHDELALVSVAPAHRRAEVERLHRYIADALVEQHQPKFERELALAVQPLSVMQTVLEQEFAADRNRFERLQYSADAEANGLLALIDARRMAEVRRDLTAKQAELFRLRSMRESVEQASRSTSYTFLASRSEQAVGAHPAISLSLGFVIGLLAAVFGAYGREFVAYTLFYRRLKRSRAWSPGP</sequence>
<dbReference type="EMBL" id="NFZW01000006">
    <property type="protein sequence ID" value="RFA37819.1"/>
    <property type="molecule type" value="Genomic_DNA"/>
</dbReference>
<reference evidence="3" key="1">
    <citation type="submission" date="2017-05" db="EMBL/GenBank/DDBJ databases">
        <authorList>
            <person name="Sharma S."/>
            <person name="Sidhu C."/>
            <person name="Pinnaka A.K."/>
        </authorList>
    </citation>
    <scope>NUCLEOTIDE SEQUENCE [LARGE SCALE GENOMIC DNA]</scope>
    <source>
        <strain evidence="3">AK93</strain>
    </source>
</reference>
<dbReference type="AlphaFoldDB" id="A0A3E0WZL0"/>
<evidence type="ECO:0000313" key="3">
    <source>
        <dbReference type="Proteomes" id="UP000256763"/>
    </source>
</evidence>
<evidence type="ECO:0000256" key="1">
    <source>
        <dbReference type="SAM" id="Phobius"/>
    </source>
</evidence>
<protein>
    <recommendedName>
        <fullName evidence="4">Polysaccharide chain length determinant N-terminal domain-containing protein</fullName>
    </recommendedName>
</protein>
<organism evidence="2 3">
    <name type="scientific">Alkalilimnicola ehrlichii</name>
    <dbReference type="NCBI Taxonomy" id="351052"/>
    <lineage>
        <taxon>Bacteria</taxon>
        <taxon>Pseudomonadati</taxon>
        <taxon>Pseudomonadota</taxon>
        <taxon>Gammaproteobacteria</taxon>
        <taxon>Chromatiales</taxon>
        <taxon>Ectothiorhodospiraceae</taxon>
        <taxon>Alkalilimnicola</taxon>
    </lineage>
</organism>
<proteinExistence type="predicted"/>
<dbReference type="Proteomes" id="UP000256763">
    <property type="component" value="Unassembled WGS sequence"/>
</dbReference>
<keyword evidence="1" id="KW-0472">Membrane</keyword>
<keyword evidence="3" id="KW-1185">Reference proteome</keyword>
<evidence type="ECO:0000313" key="2">
    <source>
        <dbReference type="EMBL" id="RFA37819.1"/>
    </source>
</evidence>
<comment type="caution">
    <text evidence="2">The sequence shown here is derived from an EMBL/GenBank/DDBJ whole genome shotgun (WGS) entry which is preliminary data.</text>
</comment>
<keyword evidence="1" id="KW-1133">Transmembrane helix</keyword>
<feature type="transmembrane region" description="Helical" evidence="1">
    <location>
        <begin position="227"/>
        <end position="251"/>
    </location>
</feature>
<evidence type="ECO:0008006" key="4">
    <source>
        <dbReference type="Google" id="ProtNLM"/>
    </source>
</evidence>
<gene>
    <name evidence="2" type="ORF">CAL65_07710</name>
</gene>
<accession>A0A3E0WZL0</accession>